<dbReference type="GO" id="GO:0061574">
    <property type="term" value="C:ASAP complex"/>
    <property type="evidence" value="ECO:0007669"/>
    <property type="project" value="TreeGrafter"/>
</dbReference>
<dbReference type="SMART" id="SM00360">
    <property type="entry name" value="RRM"/>
    <property type="match status" value="1"/>
</dbReference>
<keyword evidence="1 2" id="KW-0694">RNA-binding</keyword>
<dbReference type="InterPro" id="IPR035979">
    <property type="entry name" value="RBD_domain_sf"/>
</dbReference>
<dbReference type="PANTHER" id="PTHR15481">
    <property type="entry name" value="RIBONUCLEIC ACID BINDING PROTEIN S1"/>
    <property type="match status" value="1"/>
</dbReference>
<feature type="domain" description="RRM" evidence="4">
    <location>
        <begin position="47"/>
        <end position="128"/>
    </location>
</feature>
<sequence>MSNEPQSYSAKTTAVSLPNPYLSRPSHTIASPTTRKSDITTGTKHETRVYIGNLHSSVDEYVLIQTFSKFGKITKLDFLFHKSGAQRGQPRGYAFVEYDSPHEALQAVAGAHDKTLRGKRICVMFATKSSGESEKGAGRAGGVGPHRRDRRQGVAGEVEANKTTQLSLSKNAKTPQGTDAKIAVMEAKLAKMRQSKSQAAASTTALSSSTSTSAGRFHSSLPAKPNFESTDSATGPKNQQRQRPK</sequence>
<evidence type="ECO:0000313" key="5">
    <source>
        <dbReference type="EMBL" id="CDI54831.1"/>
    </source>
</evidence>
<feature type="non-terminal residue" evidence="5">
    <location>
        <position position="245"/>
    </location>
</feature>
<evidence type="ECO:0000259" key="4">
    <source>
        <dbReference type="PROSITE" id="PS50102"/>
    </source>
</evidence>
<feature type="compositionally biased region" description="Polar residues" evidence="3">
    <location>
        <begin position="161"/>
        <end position="177"/>
    </location>
</feature>
<feature type="region of interest" description="Disordered" evidence="3">
    <location>
        <begin position="131"/>
        <end position="245"/>
    </location>
</feature>
<dbReference type="PANTHER" id="PTHR15481:SF0">
    <property type="entry name" value="LD23870P-RELATED"/>
    <property type="match status" value="1"/>
</dbReference>
<evidence type="ECO:0000256" key="3">
    <source>
        <dbReference type="SAM" id="MobiDB-lite"/>
    </source>
</evidence>
<dbReference type="AlphaFoldDB" id="A0A077R6R9"/>
<dbReference type="EMBL" id="HG529630">
    <property type="protein sequence ID" value="CDI54831.1"/>
    <property type="molecule type" value="Genomic_DNA"/>
</dbReference>
<feature type="region of interest" description="Disordered" evidence="3">
    <location>
        <begin position="1"/>
        <end position="41"/>
    </location>
</feature>
<organism evidence="5">
    <name type="scientific">Melanopsichium pennsylvanicum 4</name>
    <dbReference type="NCBI Taxonomy" id="1398559"/>
    <lineage>
        <taxon>Eukaryota</taxon>
        <taxon>Fungi</taxon>
        <taxon>Dikarya</taxon>
        <taxon>Basidiomycota</taxon>
        <taxon>Ustilaginomycotina</taxon>
        <taxon>Ustilaginomycetes</taxon>
        <taxon>Ustilaginales</taxon>
        <taxon>Ustilaginaceae</taxon>
        <taxon>Melanopsichium</taxon>
    </lineage>
</organism>
<dbReference type="GO" id="GO:0005737">
    <property type="term" value="C:cytoplasm"/>
    <property type="evidence" value="ECO:0007669"/>
    <property type="project" value="TreeGrafter"/>
</dbReference>
<feature type="compositionally biased region" description="Low complexity" evidence="3">
    <location>
        <begin position="195"/>
        <end position="220"/>
    </location>
</feature>
<accession>A0A077R6R9</accession>
<dbReference type="SUPFAM" id="SSF54928">
    <property type="entry name" value="RNA-binding domain, RBD"/>
    <property type="match status" value="1"/>
</dbReference>
<dbReference type="GO" id="GO:0005654">
    <property type="term" value="C:nucleoplasm"/>
    <property type="evidence" value="ECO:0007669"/>
    <property type="project" value="TreeGrafter"/>
</dbReference>
<feature type="compositionally biased region" description="Polar residues" evidence="3">
    <location>
        <begin position="227"/>
        <end position="239"/>
    </location>
</feature>
<dbReference type="Gene3D" id="3.30.70.330">
    <property type="match status" value="1"/>
</dbReference>
<evidence type="ECO:0000256" key="2">
    <source>
        <dbReference type="PROSITE-ProRule" id="PRU00176"/>
    </source>
</evidence>
<dbReference type="InterPro" id="IPR012677">
    <property type="entry name" value="Nucleotide-bd_a/b_plait_sf"/>
</dbReference>
<proteinExistence type="predicted"/>
<feature type="compositionally biased region" description="Polar residues" evidence="3">
    <location>
        <begin position="1"/>
        <end position="16"/>
    </location>
</feature>
<dbReference type="Pfam" id="PF00076">
    <property type="entry name" value="RRM_1"/>
    <property type="match status" value="1"/>
</dbReference>
<feature type="compositionally biased region" description="Polar residues" evidence="3">
    <location>
        <begin position="25"/>
        <end position="34"/>
    </location>
</feature>
<dbReference type="GO" id="GO:0000398">
    <property type="term" value="P:mRNA splicing, via spliceosome"/>
    <property type="evidence" value="ECO:0007669"/>
    <property type="project" value="TreeGrafter"/>
</dbReference>
<dbReference type="InterPro" id="IPR000504">
    <property type="entry name" value="RRM_dom"/>
</dbReference>
<dbReference type="GO" id="GO:0003723">
    <property type="term" value="F:RNA binding"/>
    <property type="evidence" value="ECO:0007669"/>
    <property type="project" value="UniProtKB-UniRule"/>
</dbReference>
<dbReference type="PROSITE" id="PS50102">
    <property type="entry name" value="RRM"/>
    <property type="match status" value="1"/>
</dbReference>
<protein>
    <submittedName>
        <fullName evidence="5">Rna-binding domain-containing protein</fullName>
    </submittedName>
</protein>
<name>A0A077R6R9_9BASI</name>
<reference evidence="5" key="1">
    <citation type="journal article" date="2014" name="Genome Biol. Evol.">
        <title>Gene Loss Rather Than Gene Gain Is Associated with a Host Jump from Monocots to Dicots in the Smut Fungus Melanopsichium pennsylvanicum.</title>
        <authorList>
            <person name="Sharma R."/>
            <person name="Mishra B."/>
            <person name="Runge F."/>
            <person name="Thines M."/>
        </authorList>
    </citation>
    <scope>NUCLEOTIDE SEQUENCE</scope>
    <source>
        <strain evidence="5">4</strain>
    </source>
</reference>
<evidence type="ECO:0000256" key="1">
    <source>
        <dbReference type="ARBA" id="ARBA00022884"/>
    </source>
</evidence>